<dbReference type="Gene3D" id="3.30.565.10">
    <property type="entry name" value="Histidine kinase-like ATPase, C-terminal domain"/>
    <property type="match status" value="1"/>
</dbReference>
<keyword evidence="11" id="KW-1185">Reference proteome</keyword>
<evidence type="ECO:0000256" key="7">
    <source>
        <dbReference type="SAM" id="MobiDB-lite"/>
    </source>
</evidence>
<dbReference type="RefSeq" id="WP_206722553.1">
    <property type="nucleotide sequence ID" value="NZ_CP071090.1"/>
</dbReference>
<evidence type="ECO:0000256" key="2">
    <source>
        <dbReference type="ARBA" id="ARBA00012438"/>
    </source>
</evidence>
<dbReference type="InterPro" id="IPR005467">
    <property type="entry name" value="His_kinase_dom"/>
</dbReference>
<feature type="compositionally biased region" description="Gly residues" evidence="7">
    <location>
        <begin position="609"/>
        <end position="618"/>
    </location>
</feature>
<dbReference type="Pfam" id="PF01590">
    <property type="entry name" value="GAF"/>
    <property type="match status" value="1"/>
</dbReference>
<evidence type="ECO:0000313" key="11">
    <source>
        <dbReference type="Proteomes" id="UP000662747"/>
    </source>
</evidence>
<dbReference type="InterPro" id="IPR029016">
    <property type="entry name" value="GAF-like_dom_sf"/>
</dbReference>
<dbReference type="SUPFAM" id="SSF47384">
    <property type="entry name" value="Homodimeric domain of signal transducing histidine kinase"/>
    <property type="match status" value="1"/>
</dbReference>
<dbReference type="PRINTS" id="PR00344">
    <property type="entry name" value="BCTRLSENSOR"/>
</dbReference>
<dbReference type="PROSITE" id="PS50109">
    <property type="entry name" value="HIS_KIN"/>
    <property type="match status" value="1"/>
</dbReference>
<keyword evidence="3 6" id="KW-0597">Phosphoprotein</keyword>
<dbReference type="Gene3D" id="3.40.50.2300">
    <property type="match status" value="1"/>
</dbReference>
<gene>
    <name evidence="10" type="ORF">JY651_38090</name>
</gene>
<dbReference type="SUPFAM" id="SSF55874">
    <property type="entry name" value="ATPase domain of HSP90 chaperone/DNA topoisomerase II/histidine kinase"/>
    <property type="match status" value="1"/>
</dbReference>
<accession>A0ABX7NUB5</accession>
<evidence type="ECO:0000256" key="5">
    <source>
        <dbReference type="ARBA" id="ARBA00022777"/>
    </source>
</evidence>
<feature type="domain" description="Histidine kinase" evidence="8">
    <location>
        <begin position="369"/>
        <end position="588"/>
    </location>
</feature>
<feature type="domain" description="Response regulatory" evidence="9">
    <location>
        <begin position="25"/>
        <end position="138"/>
    </location>
</feature>
<evidence type="ECO:0000259" key="9">
    <source>
        <dbReference type="PROSITE" id="PS50110"/>
    </source>
</evidence>
<dbReference type="SMART" id="SM00387">
    <property type="entry name" value="HATPase_c"/>
    <property type="match status" value="1"/>
</dbReference>
<dbReference type="EC" id="2.7.13.3" evidence="2"/>
<dbReference type="EMBL" id="CP071090">
    <property type="protein sequence ID" value="QSQ20974.1"/>
    <property type="molecule type" value="Genomic_DNA"/>
</dbReference>
<dbReference type="PANTHER" id="PTHR43047">
    <property type="entry name" value="TWO-COMPONENT HISTIDINE PROTEIN KINASE"/>
    <property type="match status" value="1"/>
</dbReference>
<dbReference type="InterPro" id="IPR003661">
    <property type="entry name" value="HisK_dim/P_dom"/>
</dbReference>
<reference evidence="10 11" key="1">
    <citation type="submission" date="2021-02" db="EMBL/GenBank/DDBJ databases">
        <title>De Novo genome assembly of isolated myxobacteria.</title>
        <authorList>
            <person name="Stevens D.C."/>
        </authorList>
    </citation>
    <scope>NUCLEOTIDE SEQUENCE [LARGE SCALE GENOMIC DNA]</scope>
    <source>
        <strain evidence="11">SCPEA02</strain>
    </source>
</reference>
<sequence length="618" mass="67642">MATRCSATTFEEMRDARSGPKEEHPPLLVEAAPGEGLDLEAMLAHLGYPLHRVSDASTACAEPPVCVVIDARAEQTSGFERAARLRATPALEHTPLLLVGRAPFNEEDLLRGLALGRVDFLLEPLHPQAVRARVRTVLELRRKEDALREAVERAEGAARERARRLEALASDFAALKRAKEDQTFLAAVSETLACSLDAEATLTRVAQQCIPHLGDGCFLDLVEPEGGLRRLAVAHQDPAREDLAREVSRRYPVQLEAPHGPAAAIRTGKTWCEPFMDDALLTGFALDATHLELLRALGITSLLSVPLRSRDQVLGAMTFIHGRPDRHHDAQDRRVAEDLARRAALALDNARLYSEAQAAVRLRDEFLTVASHELRTPLTPLQLTLATLARELWRDGIASHDARARHHLEVARTQVRKLAALVGALLDVGRLNHGRLTLELAETDLGEVLRDVADWFASEVAKAGSHLKLEYAADTRGRWDRLRLEQIITNLLSNALRYGAGGDIHARVEDLGDQVRLTVRDEGIGISPKDQERIFGRFERAVSGRHYGGLGLGLFITRNLVEALGGRIEVESWPRKGSTFRVTLPRAGPRTEDDVSVAPAHPTEPVGAHTGGAGPSPG</sequence>
<comment type="catalytic activity">
    <reaction evidence="1">
        <text>ATP + protein L-histidine = ADP + protein N-phospho-L-histidine.</text>
        <dbReference type="EC" id="2.7.13.3"/>
    </reaction>
</comment>
<dbReference type="Pfam" id="PF00512">
    <property type="entry name" value="HisKA"/>
    <property type="match status" value="1"/>
</dbReference>
<feature type="modified residue" description="4-aspartylphosphate" evidence="6">
    <location>
        <position position="70"/>
    </location>
</feature>
<feature type="region of interest" description="Disordered" evidence="7">
    <location>
        <begin position="584"/>
        <end position="618"/>
    </location>
</feature>
<evidence type="ECO:0000256" key="6">
    <source>
        <dbReference type="PROSITE-ProRule" id="PRU00169"/>
    </source>
</evidence>
<dbReference type="SUPFAM" id="SSF55781">
    <property type="entry name" value="GAF domain-like"/>
    <property type="match status" value="1"/>
</dbReference>
<dbReference type="CDD" id="cd00082">
    <property type="entry name" value="HisKA"/>
    <property type="match status" value="1"/>
</dbReference>
<dbReference type="InterPro" id="IPR011006">
    <property type="entry name" value="CheY-like_superfamily"/>
</dbReference>
<dbReference type="Proteomes" id="UP000662747">
    <property type="component" value="Chromosome"/>
</dbReference>
<dbReference type="Gene3D" id="3.30.450.40">
    <property type="match status" value="1"/>
</dbReference>
<evidence type="ECO:0000256" key="4">
    <source>
        <dbReference type="ARBA" id="ARBA00022679"/>
    </source>
</evidence>
<protein>
    <recommendedName>
        <fullName evidence="2">histidine kinase</fullName>
        <ecNumber evidence="2">2.7.13.3</ecNumber>
    </recommendedName>
</protein>
<dbReference type="InterPro" id="IPR003594">
    <property type="entry name" value="HATPase_dom"/>
</dbReference>
<dbReference type="SUPFAM" id="SSF52172">
    <property type="entry name" value="CheY-like"/>
    <property type="match status" value="1"/>
</dbReference>
<evidence type="ECO:0000256" key="3">
    <source>
        <dbReference type="ARBA" id="ARBA00022553"/>
    </source>
</evidence>
<organism evidence="10 11">
    <name type="scientific">Pyxidicoccus parkwayensis</name>
    <dbReference type="NCBI Taxonomy" id="2813578"/>
    <lineage>
        <taxon>Bacteria</taxon>
        <taxon>Pseudomonadati</taxon>
        <taxon>Myxococcota</taxon>
        <taxon>Myxococcia</taxon>
        <taxon>Myxococcales</taxon>
        <taxon>Cystobacterineae</taxon>
        <taxon>Myxococcaceae</taxon>
        <taxon>Pyxidicoccus</taxon>
    </lineage>
</organism>
<feature type="compositionally biased region" description="Basic and acidic residues" evidence="7">
    <location>
        <begin position="11"/>
        <end position="25"/>
    </location>
</feature>
<dbReference type="Gene3D" id="1.10.287.130">
    <property type="match status" value="1"/>
</dbReference>
<dbReference type="PANTHER" id="PTHR43047:SF72">
    <property type="entry name" value="OSMOSENSING HISTIDINE PROTEIN KINASE SLN1"/>
    <property type="match status" value="1"/>
</dbReference>
<keyword evidence="4" id="KW-0808">Transferase</keyword>
<dbReference type="InterPro" id="IPR003018">
    <property type="entry name" value="GAF"/>
</dbReference>
<feature type="region of interest" description="Disordered" evidence="7">
    <location>
        <begin position="1"/>
        <end position="25"/>
    </location>
</feature>
<dbReference type="PROSITE" id="PS50110">
    <property type="entry name" value="RESPONSE_REGULATORY"/>
    <property type="match status" value="1"/>
</dbReference>
<dbReference type="InterPro" id="IPR036097">
    <property type="entry name" value="HisK_dim/P_sf"/>
</dbReference>
<evidence type="ECO:0000259" key="8">
    <source>
        <dbReference type="PROSITE" id="PS50109"/>
    </source>
</evidence>
<dbReference type="InterPro" id="IPR004358">
    <property type="entry name" value="Sig_transdc_His_kin-like_C"/>
</dbReference>
<evidence type="ECO:0000313" key="10">
    <source>
        <dbReference type="EMBL" id="QSQ20974.1"/>
    </source>
</evidence>
<dbReference type="SMART" id="SM00388">
    <property type="entry name" value="HisKA"/>
    <property type="match status" value="1"/>
</dbReference>
<keyword evidence="5" id="KW-0418">Kinase</keyword>
<dbReference type="InterPro" id="IPR001789">
    <property type="entry name" value="Sig_transdc_resp-reg_receiver"/>
</dbReference>
<name>A0ABX7NUB5_9BACT</name>
<proteinExistence type="predicted"/>
<evidence type="ECO:0000256" key="1">
    <source>
        <dbReference type="ARBA" id="ARBA00000085"/>
    </source>
</evidence>
<dbReference type="Pfam" id="PF02518">
    <property type="entry name" value="HATPase_c"/>
    <property type="match status" value="1"/>
</dbReference>
<dbReference type="SMART" id="SM00065">
    <property type="entry name" value="GAF"/>
    <property type="match status" value="1"/>
</dbReference>
<dbReference type="InterPro" id="IPR036890">
    <property type="entry name" value="HATPase_C_sf"/>
</dbReference>